<protein>
    <submittedName>
        <fullName evidence="1">Uncharacterized protein</fullName>
    </submittedName>
</protein>
<name>A0A166L111_9AGAM</name>
<proteinExistence type="predicted"/>
<gene>
    <name evidence="1" type="ORF">FIBSPDRAFT_859525</name>
</gene>
<organism evidence="1 2">
    <name type="scientific">Athelia psychrophila</name>
    <dbReference type="NCBI Taxonomy" id="1759441"/>
    <lineage>
        <taxon>Eukaryota</taxon>
        <taxon>Fungi</taxon>
        <taxon>Dikarya</taxon>
        <taxon>Basidiomycota</taxon>
        <taxon>Agaricomycotina</taxon>
        <taxon>Agaricomycetes</taxon>
        <taxon>Agaricomycetidae</taxon>
        <taxon>Atheliales</taxon>
        <taxon>Atheliaceae</taxon>
        <taxon>Athelia</taxon>
    </lineage>
</organism>
<reference evidence="1 2" key="1">
    <citation type="journal article" date="2016" name="Mol. Biol. Evol.">
        <title>Comparative Genomics of Early-Diverging Mushroom-Forming Fungi Provides Insights into the Origins of Lignocellulose Decay Capabilities.</title>
        <authorList>
            <person name="Nagy L.G."/>
            <person name="Riley R."/>
            <person name="Tritt A."/>
            <person name="Adam C."/>
            <person name="Daum C."/>
            <person name="Floudas D."/>
            <person name="Sun H."/>
            <person name="Yadav J.S."/>
            <person name="Pangilinan J."/>
            <person name="Larsson K.H."/>
            <person name="Matsuura K."/>
            <person name="Barry K."/>
            <person name="Labutti K."/>
            <person name="Kuo R."/>
            <person name="Ohm R.A."/>
            <person name="Bhattacharya S.S."/>
            <person name="Shirouzu T."/>
            <person name="Yoshinaga Y."/>
            <person name="Martin F.M."/>
            <person name="Grigoriev I.V."/>
            <person name="Hibbett D.S."/>
        </authorList>
    </citation>
    <scope>NUCLEOTIDE SEQUENCE [LARGE SCALE GENOMIC DNA]</scope>
    <source>
        <strain evidence="1 2">CBS 109695</strain>
    </source>
</reference>
<dbReference type="Proteomes" id="UP000076532">
    <property type="component" value="Unassembled WGS sequence"/>
</dbReference>
<keyword evidence="2" id="KW-1185">Reference proteome</keyword>
<evidence type="ECO:0000313" key="1">
    <source>
        <dbReference type="EMBL" id="KZP22460.1"/>
    </source>
</evidence>
<dbReference type="AlphaFoldDB" id="A0A166L111"/>
<evidence type="ECO:0000313" key="2">
    <source>
        <dbReference type="Proteomes" id="UP000076532"/>
    </source>
</evidence>
<accession>A0A166L111</accession>
<sequence length="84" mass="8979">MLGRAFGRSLARQPRTSSYWVCALYSPTPLASRHCCHSTSISNTWSPLSLLLNGAVFINNTLVCVFGSACTATRHLPPGDGLLG</sequence>
<dbReference type="EMBL" id="KV417539">
    <property type="protein sequence ID" value="KZP22460.1"/>
    <property type="molecule type" value="Genomic_DNA"/>
</dbReference>